<organism evidence="3 4">
    <name type="scientific">Gigaspora margarita</name>
    <dbReference type="NCBI Taxonomy" id="4874"/>
    <lineage>
        <taxon>Eukaryota</taxon>
        <taxon>Fungi</taxon>
        <taxon>Fungi incertae sedis</taxon>
        <taxon>Mucoromycota</taxon>
        <taxon>Glomeromycotina</taxon>
        <taxon>Glomeromycetes</taxon>
        <taxon>Diversisporales</taxon>
        <taxon>Gigasporaceae</taxon>
        <taxon>Gigaspora</taxon>
    </lineage>
</organism>
<dbReference type="Proteomes" id="UP000439903">
    <property type="component" value="Unassembled WGS sequence"/>
</dbReference>
<comment type="caution">
    <text evidence="3">The sequence shown here is derived from an EMBL/GenBank/DDBJ whole genome shotgun (WGS) entry which is preliminary data.</text>
</comment>
<feature type="compositionally biased region" description="Polar residues" evidence="1">
    <location>
        <begin position="1"/>
        <end position="15"/>
    </location>
</feature>
<feature type="domain" description="DUF7905" evidence="2">
    <location>
        <begin position="301"/>
        <end position="583"/>
    </location>
</feature>
<reference evidence="3 4" key="1">
    <citation type="journal article" date="2019" name="Environ. Microbiol.">
        <title>At the nexus of three kingdoms: the genome of the mycorrhizal fungus Gigaspora margarita provides insights into plant, endobacterial and fungal interactions.</title>
        <authorList>
            <person name="Venice F."/>
            <person name="Ghignone S."/>
            <person name="Salvioli di Fossalunga A."/>
            <person name="Amselem J."/>
            <person name="Novero M."/>
            <person name="Xianan X."/>
            <person name="Sedzielewska Toro K."/>
            <person name="Morin E."/>
            <person name="Lipzen A."/>
            <person name="Grigoriev I.V."/>
            <person name="Henrissat B."/>
            <person name="Martin F.M."/>
            <person name="Bonfante P."/>
        </authorList>
    </citation>
    <scope>NUCLEOTIDE SEQUENCE [LARGE SCALE GENOMIC DNA]</scope>
    <source>
        <strain evidence="3 4">BEG34</strain>
    </source>
</reference>
<gene>
    <name evidence="3" type="ORF">F8M41_021888</name>
</gene>
<dbReference type="AlphaFoldDB" id="A0A8H4AFW7"/>
<dbReference type="OrthoDB" id="4739136at2759"/>
<evidence type="ECO:0000313" key="3">
    <source>
        <dbReference type="EMBL" id="KAF0490775.1"/>
    </source>
</evidence>
<dbReference type="EMBL" id="WTPW01000659">
    <property type="protein sequence ID" value="KAF0490775.1"/>
    <property type="molecule type" value="Genomic_DNA"/>
</dbReference>
<evidence type="ECO:0000256" key="1">
    <source>
        <dbReference type="SAM" id="MobiDB-lite"/>
    </source>
</evidence>
<evidence type="ECO:0000313" key="4">
    <source>
        <dbReference type="Proteomes" id="UP000439903"/>
    </source>
</evidence>
<accession>A0A8H4AFW7</accession>
<sequence length="616" mass="72808">MVYHNNTLNDSSSVNYEEEEAREWRQPRSQQKNDDYITSTLKRMPDEVWLIPPNIDVKLVLGDRKINMSRIEESTNTHMSYNEVEGQIEMWGTRHDLDQAMMQWNMIAQNIHDEQIKTRTARKVKGWARPEKALTEKQIRKLQRREAREKEGQNLKCFPKIDLPFSSHFYFPDREIPISRIIGEKDEFLDPIRVQTKCYMWYDPQNHMVRVVGDDEDNAYEAISRVKNLYLKVFLARNIPIKRGWIYHMIEQPRMPYKVRIADPPNWLIPPYDLIGFFKVLEPVVIDEQPNNSTKIEIFDVHSENVKRIEDAILKALQTVYLFDEEIKMRIRFGQICLTYFPKDKSSWSIDRLNNLVLKDTRLQSRFTTCLTTDYNQLKQLEEYFTNDQAWENSSFHEFKIYASRRPIKYGEQRWTCAFDVSFSNGKIGLWNAVTNEKNVLEINMACLDYGGSWRLSIKTAKRLSIDKFEPQGVFVYKLRLSPQNHLVYTNTEDVVVISVCEKHKKKFLWKDDFIIEITRYEYWNCEEKFLNISPGVEILLQREPSENVSFGVTLYKKSWDDDFSANGNLNSGEVPEWYPDDISGGVKPMLDDINDFLKVLQDSNVIKSNISKCDF</sequence>
<evidence type="ECO:0000259" key="2">
    <source>
        <dbReference type="Pfam" id="PF25482"/>
    </source>
</evidence>
<proteinExistence type="predicted"/>
<keyword evidence="4" id="KW-1185">Reference proteome</keyword>
<dbReference type="InterPro" id="IPR057227">
    <property type="entry name" value="DUF7905"/>
</dbReference>
<feature type="region of interest" description="Disordered" evidence="1">
    <location>
        <begin position="1"/>
        <end position="31"/>
    </location>
</feature>
<feature type="compositionally biased region" description="Basic and acidic residues" evidence="1">
    <location>
        <begin position="22"/>
        <end position="31"/>
    </location>
</feature>
<protein>
    <submittedName>
        <fullName evidence="3">Conserved fungal protein</fullName>
    </submittedName>
</protein>
<name>A0A8H4AFW7_GIGMA</name>
<dbReference type="Pfam" id="PF25482">
    <property type="entry name" value="DUF7905"/>
    <property type="match status" value="1"/>
</dbReference>